<dbReference type="Proteomes" id="UP000271162">
    <property type="component" value="Unassembled WGS sequence"/>
</dbReference>
<accession>A0A0N4YAS0</accession>
<evidence type="ECO:0000313" key="3">
    <source>
        <dbReference type="Proteomes" id="UP000271162"/>
    </source>
</evidence>
<reference evidence="2 3" key="2">
    <citation type="submission" date="2018-11" db="EMBL/GenBank/DDBJ databases">
        <authorList>
            <consortium name="Pathogen Informatics"/>
        </authorList>
    </citation>
    <scope>NUCLEOTIDE SEQUENCE [LARGE SCALE GENOMIC DNA]</scope>
</reference>
<keyword evidence="3" id="KW-1185">Reference proteome</keyword>
<dbReference type="WBParaSite" id="NBR_0001350901-mRNA-1">
    <property type="protein sequence ID" value="NBR_0001350901-mRNA-1"/>
    <property type="gene ID" value="NBR_0001350901"/>
</dbReference>
<proteinExistence type="predicted"/>
<evidence type="ECO:0000256" key="1">
    <source>
        <dbReference type="SAM" id="MobiDB-lite"/>
    </source>
</evidence>
<feature type="region of interest" description="Disordered" evidence="1">
    <location>
        <begin position="127"/>
        <end position="191"/>
    </location>
</feature>
<feature type="compositionally biased region" description="Polar residues" evidence="1">
    <location>
        <begin position="145"/>
        <end position="156"/>
    </location>
</feature>
<gene>
    <name evidence="2" type="ORF">NBR_LOCUS13510</name>
</gene>
<protein>
    <submittedName>
        <fullName evidence="4">NOB1_Zn_bind domain-containing protein</fullName>
    </submittedName>
</protein>
<dbReference type="AlphaFoldDB" id="A0A0N4YAS0"/>
<organism evidence="4">
    <name type="scientific">Nippostrongylus brasiliensis</name>
    <name type="common">Rat hookworm</name>
    <dbReference type="NCBI Taxonomy" id="27835"/>
    <lineage>
        <taxon>Eukaryota</taxon>
        <taxon>Metazoa</taxon>
        <taxon>Ecdysozoa</taxon>
        <taxon>Nematoda</taxon>
        <taxon>Chromadorea</taxon>
        <taxon>Rhabditida</taxon>
        <taxon>Rhabditina</taxon>
        <taxon>Rhabditomorpha</taxon>
        <taxon>Strongyloidea</taxon>
        <taxon>Heligmosomidae</taxon>
        <taxon>Nippostrongylus</taxon>
    </lineage>
</organism>
<evidence type="ECO:0000313" key="4">
    <source>
        <dbReference type="WBParaSite" id="NBR_0001350901-mRNA-1"/>
    </source>
</evidence>
<sequence>MSSMGFQCLRAKCFAFVAAWIIASQMLVRDTFQLLHFLNTSLLTTLHTLGLGETIHYRSVHYRCTTCRMQFVFLGMTDMCPCQVKKVSRTLEVIGGDTSRAAIQKDLAFISYVKHFAIPVLVNNPVKTTGSQENKNATKRKIVDDSTSIADSTTPKTPRRDSMQGVRTPAYYEDGTIRTPRGYDDDEEEIE</sequence>
<reference evidence="4" key="1">
    <citation type="submission" date="2017-02" db="UniProtKB">
        <authorList>
            <consortium name="WormBaseParasite"/>
        </authorList>
    </citation>
    <scope>IDENTIFICATION</scope>
</reference>
<evidence type="ECO:0000313" key="2">
    <source>
        <dbReference type="EMBL" id="VDL77099.1"/>
    </source>
</evidence>
<dbReference type="EMBL" id="UYSL01021064">
    <property type="protein sequence ID" value="VDL77099.1"/>
    <property type="molecule type" value="Genomic_DNA"/>
</dbReference>
<name>A0A0N4YAS0_NIPBR</name>